<evidence type="ECO:0000313" key="1">
    <source>
        <dbReference type="EMBL" id="JAH92159.1"/>
    </source>
</evidence>
<reference evidence="1" key="1">
    <citation type="submission" date="2014-11" db="EMBL/GenBank/DDBJ databases">
        <authorList>
            <person name="Amaro Gonzalez C."/>
        </authorList>
    </citation>
    <scope>NUCLEOTIDE SEQUENCE</scope>
</reference>
<accession>A0A0E9WP04</accession>
<protein>
    <submittedName>
        <fullName evidence="1">Uncharacterized protein</fullName>
    </submittedName>
</protein>
<reference evidence="1" key="2">
    <citation type="journal article" date="2015" name="Fish Shellfish Immunol.">
        <title>Early steps in the European eel (Anguilla anguilla)-Vibrio vulnificus interaction in the gills: Role of the RtxA13 toxin.</title>
        <authorList>
            <person name="Callol A."/>
            <person name="Pajuelo D."/>
            <person name="Ebbesson L."/>
            <person name="Teles M."/>
            <person name="MacKenzie S."/>
            <person name="Amaro C."/>
        </authorList>
    </citation>
    <scope>NUCLEOTIDE SEQUENCE</scope>
</reference>
<dbReference type="AlphaFoldDB" id="A0A0E9WP04"/>
<organism evidence="1">
    <name type="scientific">Anguilla anguilla</name>
    <name type="common">European freshwater eel</name>
    <name type="synonym">Muraena anguilla</name>
    <dbReference type="NCBI Taxonomy" id="7936"/>
    <lineage>
        <taxon>Eukaryota</taxon>
        <taxon>Metazoa</taxon>
        <taxon>Chordata</taxon>
        <taxon>Craniata</taxon>
        <taxon>Vertebrata</taxon>
        <taxon>Euteleostomi</taxon>
        <taxon>Actinopterygii</taxon>
        <taxon>Neopterygii</taxon>
        <taxon>Teleostei</taxon>
        <taxon>Anguilliformes</taxon>
        <taxon>Anguillidae</taxon>
        <taxon>Anguilla</taxon>
    </lineage>
</organism>
<sequence length="52" mass="5883">MYPKGITTLLLSHCIGFFDKLLQLDIEYCYVVGALCKVSVSFILSERLNDVI</sequence>
<proteinExistence type="predicted"/>
<dbReference type="EMBL" id="GBXM01016418">
    <property type="protein sequence ID" value="JAH92159.1"/>
    <property type="molecule type" value="Transcribed_RNA"/>
</dbReference>
<name>A0A0E9WP04_ANGAN</name>